<dbReference type="InterPro" id="IPR005545">
    <property type="entry name" value="YCII"/>
</dbReference>
<evidence type="ECO:0000259" key="2">
    <source>
        <dbReference type="Pfam" id="PF03795"/>
    </source>
</evidence>
<accession>A0ABU3PY80</accession>
<comment type="caution">
    <text evidence="3">The sequence shown here is derived from an EMBL/GenBank/DDBJ whole genome shotgun (WGS) entry which is preliminary data.</text>
</comment>
<dbReference type="PANTHER" id="PTHR35174:SF3">
    <property type="entry name" value="BLL7171 PROTEIN"/>
    <property type="match status" value="1"/>
</dbReference>
<dbReference type="PANTHER" id="PTHR35174">
    <property type="entry name" value="BLL7171 PROTEIN-RELATED"/>
    <property type="match status" value="1"/>
</dbReference>
<dbReference type="Pfam" id="PF03795">
    <property type="entry name" value="YCII"/>
    <property type="match status" value="1"/>
</dbReference>
<organism evidence="3 4">
    <name type="scientific">Nocardioides imazamoxiresistens</name>
    <dbReference type="NCBI Taxonomy" id="3231893"/>
    <lineage>
        <taxon>Bacteria</taxon>
        <taxon>Bacillati</taxon>
        <taxon>Actinomycetota</taxon>
        <taxon>Actinomycetes</taxon>
        <taxon>Propionibacteriales</taxon>
        <taxon>Nocardioidaceae</taxon>
        <taxon>Nocardioides</taxon>
    </lineage>
</organism>
<name>A0ABU3PY80_9ACTN</name>
<evidence type="ECO:0000313" key="3">
    <source>
        <dbReference type="EMBL" id="MDT9594193.1"/>
    </source>
</evidence>
<protein>
    <submittedName>
        <fullName evidence="3">YciI family protein</fullName>
    </submittedName>
</protein>
<dbReference type="Proteomes" id="UP001268542">
    <property type="component" value="Unassembled WGS sequence"/>
</dbReference>
<dbReference type="Gene3D" id="3.30.70.1060">
    <property type="entry name" value="Dimeric alpha+beta barrel"/>
    <property type="match status" value="1"/>
</dbReference>
<dbReference type="SUPFAM" id="SSF54909">
    <property type="entry name" value="Dimeric alpha+beta barrel"/>
    <property type="match status" value="1"/>
</dbReference>
<evidence type="ECO:0000256" key="1">
    <source>
        <dbReference type="ARBA" id="ARBA00007689"/>
    </source>
</evidence>
<dbReference type="EMBL" id="JAVYII010000006">
    <property type="protein sequence ID" value="MDT9594193.1"/>
    <property type="molecule type" value="Genomic_DNA"/>
</dbReference>
<dbReference type="RefSeq" id="WP_315733697.1">
    <property type="nucleotide sequence ID" value="NZ_JAVYII010000006.1"/>
</dbReference>
<evidence type="ECO:0000313" key="4">
    <source>
        <dbReference type="Proteomes" id="UP001268542"/>
    </source>
</evidence>
<reference evidence="3 4" key="1">
    <citation type="submission" date="2023-08" db="EMBL/GenBank/DDBJ databases">
        <title>Nocardioides seae sp. nov., a bacterium isolated from a soil.</title>
        <authorList>
            <person name="Wang X."/>
        </authorList>
    </citation>
    <scope>NUCLEOTIDE SEQUENCE [LARGE SCALE GENOMIC DNA]</scope>
    <source>
        <strain evidence="3 4">YZH12</strain>
    </source>
</reference>
<gene>
    <name evidence="3" type="ORF">RDV89_14010</name>
</gene>
<proteinExistence type="inferred from homology"/>
<comment type="similarity">
    <text evidence="1">Belongs to the YciI family.</text>
</comment>
<keyword evidence="4" id="KW-1185">Reference proteome</keyword>
<sequence length="118" mass="12867">MKFVVLMTEDDHYAKWDAADDELKQRVVADFHAFDAAVAARGEVLGGEALAAPDQARTVQPAPEGERAVTDGPFAETVEQLGGFYLVELPDLETAVEVARLLPREYTIEVRPVVGIDV</sequence>
<dbReference type="InterPro" id="IPR011008">
    <property type="entry name" value="Dimeric_a/b-barrel"/>
</dbReference>
<feature type="domain" description="YCII-related" evidence="2">
    <location>
        <begin position="1"/>
        <end position="105"/>
    </location>
</feature>